<evidence type="ECO:0000313" key="2">
    <source>
        <dbReference type="EMBL" id="KAE9387650.1"/>
    </source>
</evidence>
<dbReference type="InterPro" id="IPR040976">
    <property type="entry name" value="Pkinase_fungal"/>
</dbReference>
<keyword evidence="3" id="KW-1185">Reference proteome</keyword>
<evidence type="ECO:0000313" key="3">
    <source>
        <dbReference type="Proteomes" id="UP000799118"/>
    </source>
</evidence>
<proteinExistence type="predicted"/>
<dbReference type="Gene3D" id="1.10.510.10">
    <property type="entry name" value="Transferase(Phosphotransferase) domain 1"/>
    <property type="match status" value="1"/>
</dbReference>
<accession>A0A6A4GQT0</accession>
<dbReference type="AlphaFoldDB" id="A0A6A4GQT0"/>
<reference evidence="2" key="1">
    <citation type="journal article" date="2019" name="Environ. Microbiol.">
        <title>Fungal ecological strategies reflected in gene transcription - a case study of two litter decomposers.</title>
        <authorList>
            <person name="Barbi F."/>
            <person name="Kohler A."/>
            <person name="Barry K."/>
            <person name="Baskaran P."/>
            <person name="Daum C."/>
            <person name="Fauchery L."/>
            <person name="Ihrmark K."/>
            <person name="Kuo A."/>
            <person name="LaButti K."/>
            <person name="Lipzen A."/>
            <person name="Morin E."/>
            <person name="Grigoriev I.V."/>
            <person name="Henrissat B."/>
            <person name="Lindahl B."/>
            <person name="Martin F."/>
        </authorList>
    </citation>
    <scope>NUCLEOTIDE SEQUENCE</scope>
    <source>
        <strain evidence="2">JB14</strain>
    </source>
</reference>
<dbReference type="SUPFAM" id="SSF56112">
    <property type="entry name" value="Protein kinase-like (PK-like)"/>
    <property type="match status" value="1"/>
</dbReference>
<dbReference type="Proteomes" id="UP000799118">
    <property type="component" value="Unassembled WGS sequence"/>
</dbReference>
<organism evidence="2 3">
    <name type="scientific">Gymnopus androsaceus JB14</name>
    <dbReference type="NCBI Taxonomy" id="1447944"/>
    <lineage>
        <taxon>Eukaryota</taxon>
        <taxon>Fungi</taxon>
        <taxon>Dikarya</taxon>
        <taxon>Basidiomycota</taxon>
        <taxon>Agaricomycotina</taxon>
        <taxon>Agaricomycetes</taxon>
        <taxon>Agaricomycetidae</taxon>
        <taxon>Agaricales</taxon>
        <taxon>Marasmiineae</taxon>
        <taxon>Omphalotaceae</taxon>
        <taxon>Gymnopus</taxon>
    </lineage>
</organism>
<feature type="domain" description="Fungal-type protein kinase" evidence="1">
    <location>
        <begin position="171"/>
        <end position="292"/>
    </location>
</feature>
<dbReference type="EMBL" id="ML769787">
    <property type="protein sequence ID" value="KAE9387650.1"/>
    <property type="molecule type" value="Genomic_DNA"/>
</dbReference>
<gene>
    <name evidence="2" type="ORF">BT96DRAFT_477647</name>
</gene>
<protein>
    <recommendedName>
        <fullName evidence="1">Fungal-type protein kinase domain-containing protein</fullName>
    </recommendedName>
</protein>
<evidence type="ECO:0000259" key="1">
    <source>
        <dbReference type="Pfam" id="PF17667"/>
    </source>
</evidence>
<dbReference type="PANTHER" id="PTHR38248">
    <property type="entry name" value="FUNK1 6"/>
    <property type="match status" value="1"/>
</dbReference>
<name>A0A6A4GQT0_9AGAR</name>
<dbReference type="PANTHER" id="PTHR38248:SF2">
    <property type="entry name" value="FUNK1 11"/>
    <property type="match status" value="1"/>
</dbReference>
<dbReference type="OrthoDB" id="2739948at2759"/>
<dbReference type="Pfam" id="PF17667">
    <property type="entry name" value="Pkinase_fungal"/>
    <property type="match status" value="2"/>
</dbReference>
<dbReference type="InterPro" id="IPR011009">
    <property type="entry name" value="Kinase-like_dom_sf"/>
</dbReference>
<feature type="domain" description="Fungal-type protein kinase" evidence="1">
    <location>
        <begin position="17"/>
        <end position="149"/>
    </location>
</feature>
<sequence>MWYLCHRKLRLHQDLSLATFFWRLSHSSAERHGIDTTFDRVTEESVDIAEARKALQLVNDETLYKVSVVDEESNQISFYVVSDPFTTSHRSPTGRCSRCFLAYDLQQRKVDLLKDNWRVMGYDAEGKTYRELNSKGVRNIPQLITAGDVSGCPGSTCGDEPFLQEQERRFHLHYRLVLDTVGHSLTHFSSTWELVTAIYDAMIAHQDAFKLASLLHRDISVGNIIITIDGRGMLIDWELSKHLGQKESRSYERTGTWQFRSIRLLEATAETPVEHSVGGDVESFSWVLSWIVARNAQSTMTEAHRVSFLQKFDERVDAGDAKKIVLRSGSATIQDMKLATIQISDLLSNLWRHFGGRYSSELFTFMKGNQRTIPTDGCRNWRLMIG</sequence>